<dbReference type="Proteomes" id="UP000177932">
    <property type="component" value="Unassembled WGS sequence"/>
</dbReference>
<organism evidence="1 2">
    <name type="scientific">Candidatus Spechtbacteria bacterium RIFCSPHIGHO2_01_FULL_43_30</name>
    <dbReference type="NCBI Taxonomy" id="1802158"/>
    <lineage>
        <taxon>Bacteria</taxon>
        <taxon>Candidatus Spechtiibacteriota</taxon>
    </lineage>
</organism>
<gene>
    <name evidence="1" type="ORF">A2827_00145</name>
</gene>
<reference evidence="1 2" key="1">
    <citation type="journal article" date="2016" name="Nat. Commun.">
        <title>Thousands of microbial genomes shed light on interconnected biogeochemical processes in an aquifer system.</title>
        <authorList>
            <person name="Anantharaman K."/>
            <person name="Brown C.T."/>
            <person name="Hug L.A."/>
            <person name="Sharon I."/>
            <person name="Castelle C.J."/>
            <person name="Probst A.J."/>
            <person name="Thomas B.C."/>
            <person name="Singh A."/>
            <person name="Wilkins M.J."/>
            <person name="Karaoz U."/>
            <person name="Brodie E.L."/>
            <person name="Williams K.H."/>
            <person name="Hubbard S.S."/>
            <person name="Banfield J.F."/>
        </authorList>
    </citation>
    <scope>NUCLEOTIDE SEQUENCE [LARGE SCALE GENOMIC DNA]</scope>
</reference>
<protein>
    <submittedName>
        <fullName evidence="1">Uncharacterized protein</fullName>
    </submittedName>
</protein>
<comment type="caution">
    <text evidence="1">The sequence shown here is derived from an EMBL/GenBank/DDBJ whole genome shotgun (WGS) entry which is preliminary data.</text>
</comment>
<name>A0A1G2H5V4_9BACT</name>
<dbReference type="EMBL" id="MHOD01000020">
    <property type="protein sequence ID" value="OGZ57864.1"/>
    <property type="molecule type" value="Genomic_DNA"/>
</dbReference>
<accession>A0A1G2H5V4</accession>
<evidence type="ECO:0000313" key="1">
    <source>
        <dbReference type="EMBL" id="OGZ57864.1"/>
    </source>
</evidence>
<sequence length="93" mass="10401">MAKVTHTEFATKEVVDDIICNACGNSCKYASSDDYGGIRLVALEFADLSVEWGYGSEKDGERHESALCESCYDKFVKSFKIPPVVHRSSEWLE</sequence>
<dbReference type="AlphaFoldDB" id="A0A1G2H5V4"/>
<proteinExistence type="predicted"/>
<evidence type="ECO:0000313" key="2">
    <source>
        <dbReference type="Proteomes" id="UP000177932"/>
    </source>
</evidence>